<organism evidence="1 2">
    <name type="scientific">Kitasatospora paracochleata</name>
    <dbReference type="NCBI Taxonomy" id="58354"/>
    <lineage>
        <taxon>Bacteria</taxon>
        <taxon>Bacillati</taxon>
        <taxon>Actinomycetota</taxon>
        <taxon>Actinomycetes</taxon>
        <taxon>Kitasatosporales</taxon>
        <taxon>Streptomycetaceae</taxon>
        <taxon>Kitasatospora</taxon>
    </lineage>
</organism>
<sequence>MTTTRSGFHAGERAVQARAGLRERADHVGRSIGAVIPPVAARFLTERHTLVVGAADRHGDLWATLLGGRPGFLRAVGDTGLAVAARPVPGDPLAEALAEPARVGTIALDPAGRRRMRLNGRSEPDGRGGLLIDAEQVFSNCPRHIHRRTPHPVAPRAAAAATGSRLTLRQQLALATADTFFLASADPAGDVDASHRGGAPGFVTVLGPDRLRWTEYPGNAMYMTLGNLELRPSAGLLLPDWETGGALLLTGRARVDWADPAAPAVDYRVTRVVELPHATALTWTEDDAPPNGR</sequence>
<dbReference type="InterPro" id="IPR012349">
    <property type="entry name" value="Split_barrel_FMN-bd"/>
</dbReference>
<gene>
    <name evidence="1" type="ORF">FHR36_006398</name>
</gene>
<comment type="caution">
    <text evidence="1">The sequence shown here is derived from an EMBL/GenBank/DDBJ whole genome shotgun (WGS) entry which is preliminary data.</text>
</comment>
<dbReference type="PANTHER" id="PTHR42815">
    <property type="entry name" value="FAD-BINDING, PUTATIVE (AFU_ORTHOLOGUE AFUA_6G07600)-RELATED"/>
    <property type="match status" value="1"/>
</dbReference>
<proteinExistence type="predicted"/>
<evidence type="ECO:0000313" key="2">
    <source>
        <dbReference type="Proteomes" id="UP001206483"/>
    </source>
</evidence>
<dbReference type="PANTHER" id="PTHR42815:SF2">
    <property type="entry name" value="FAD-BINDING, PUTATIVE (AFU_ORTHOLOGUE AFUA_6G07600)-RELATED"/>
    <property type="match status" value="1"/>
</dbReference>
<dbReference type="Proteomes" id="UP001206483">
    <property type="component" value="Unassembled WGS sequence"/>
</dbReference>
<dbReference type="EMBL" id="JAMZDX010000006">
    <property type="protein sequence ID" value="MCP2313217.1"/>
    <property type="molecule type" value="Genomic_DNA"/>
</dbReference>
<protein>
    <recommendedName>
        <fullName evidence="3">Pyridoxamine 5'-phosphate oxidase putative domain-containing protein</fullName>
    </recommendedName>
</protein>
<name>A0ABT1J705_9ACTN</name>
<accession>A0ABT1J705</accession>
<evidence type="ECO:0008006" key="3">
    <source>
        <dbReference type="Google" id="ProtNLM"/>
    </source>
</evidence>
<evidence type="ECO:0000313" key="1">
    <source>
        <dbReference type="EMBL" id="MCP2313217.1"/>
    </source>
</evidence>
<reference evidence="1 2" key="1">
    <citation type="submission" date="2022-06" db="EMBL/GenBank/DDBJ databases">
        <title>Sequencing the genomes of 1000 actinobacteria strains.</title>
        <authorList>
            <person name="Klenk H.-P."/>
        </authorList>
    </citation>
    <scope>NUCLEOTIDE SEQUENCE [LARGE SCALE GENOMIC DNA]</scope>
    <source>
        <strain evidence="1 2">DSM 41656</strain>
    </source>
</reference>
<keyword evidence="2" id="KW-1185">Reference proteome</keyword>
<dbReference type="RefSeq" id="WP_253802830.1">
    <property type="nucleotide sequence ID" value="NZ_BAAAUB010000062.1"/>
</dbReference>
<dbReference type="Gene3D" id="2.30.110.10">
    <property type="entry name" value="Electron Transport, Fmn-binding Protein, Chain A"/>
    <property type="match status" value="1"/>
</dbReference>